<accession>A0A7H2BDR6</accession>
<dbReference type="AlphaFoldDB" id="A0A7H2BDR6"/>
<keyword evidence="10" id="KW-0479">Metal-binding</keyword>
<evidence type="ECO:0000256" key="6">
    <source>
        <dbReference type="ARBA" id="ARBA00023303"/>
    </source>
</evidence>
<gene>
    <name evidence="10" type="primary">fluC</name>
    <name evidence="10" type="synonym">crcB</name>
    <name evidence="11" type="ORF">IDM49_00405</name>
</gene>
<comment type="activity regulation">
    <text evidence="10">Na(+) is not transported, but it plays an essential structural role and its presence is essential for fluoride channel function.</text>
</comment>
<evidence type="ECO:0000256" key="10">
    <source>
        <dbReference type="HAMAP-Rule" id="MF_00454"/>
    </source>
</evidence>
<keyword evidence="5 10" id="KW-0472">Membrane</keyword>
<feature type="transmembrane region" description="Helical" evidence="10">
    <location>
        <begin position="32"/>
        <end position="55"/>
    </location>
</feature>
<evidence type="ECO:0000256" key="1">
    <source>
        <dbReference type="ARBA" id="ARBA00004651"/>
    </source>
</evidence>
<evidence type="ECO:0000256" key="7">
    <source>
        <dbReference type="ARBA" id="ARBA00035120"/>
    </source>
</evidence>
<evidence type="ECO:0000313" key="11">
    <source>
        <dbReference type="EMBL" id="QNV37812.1"/>
    </source>
</evidence>
<dbReference type="GeneID" id="96622683"/>
<keyword evidence="2 10" id="KW-1003">Cell membrane</keyword>
<feature type="transmembrane region" description="Helical" evidence="10">
    <location>
        <begin position="62"/>
        <end position="83"/>
    </location>
</feature>
<comment type="subcellular location">
    <subcellularLocation>
        <location evidence="1 10">Cell membrane</location>
        <topology evidence="1 10">Multi-pass membrane protein</topology>
    </subcellularLocation>
</comment>
<feature type="transmembrane region" description="Helical" evidence="10">
    <location>
        <begin position="95"/>
        <end position="118"/>
    </location>
</feature>
<keyword evidence="12" id="KW-1185">Reference proteome</keyword>
<evidence type="ECO:0000256" key="3">
    <source>
        <dbReference type="ARBA" id="ARBA00022692"/>
    </source>
</evidence>
<comment type="catalytic activity">
    <reaction evidence="8">
        <text>fluoride(in) = fluoride(out)</text>
        <dbReference type="Rhea" id="RHEA:76159"/>
        <dbReference type="ChEBI" id="CHEBI:17051"/>
    </reaction>
    <physiologicalReaction direction="left-to-right" evidence="8">
        <dbReference type="Rhea" id="RHEA:76160"/>
    </physiologicalReaction>
</comment>
<protein>
    <recommendedName>
        <fullName evidence="10">Fluoride-specific ion channel FluC</fullName>
    </recommendedName>
</protein>
<keyword evidence="10" id="KW-0813">Transport</keyword>
<proteinExistence type="inferred from homology"/>
<organism evidence="11 12">
    <name type="scientific">Rothia terrae</name>
    <dbReference type="NCBI Taxonomy" id="396015"/>
    <lineage>
        <taxon>Bacteria</taxon>
        <taxon>Bacillati</taxon>
        <taxon>Actinomycetota</taxon>
        <taxon>Actinomycetes</taxon>
        <taxon>Micrococcales</taxon>
        <taxon>Micrococcaceae</taxon>
        <taxon>Rothia</taxon>
    </lineage>
</organism>
<dbReference type="HAMAP" id="MF_00454">
    <property type="entry name" value="FluC"/>
    <property type="match status" value="1"/>
</dbReference>
<reference evidence="11 12" key="1">
    <citation type="submission" date="2020-09" db="EMBL/GenBank/DDBJ databases">
        <title>Investigation of environmental microbes.</title>
        <authorList>
            <person name="Ou Y."/>
            <person name="Kang Q."/>
        </authorList>
    </citation>
    <scope>NUCLEOTIDE SEQUENCE [LARGE SCALE GENOMIC DNA]</scope>
    <source>
        <strain evidence="11 12">KJZ-14</strain>
    </source>
</reference>
<comment type="similarity">
    <text evidence="7 10">Belongs to the fluoride channel Fluc/FEX (TC 1.A.43) family.</text>
</comment>
<dbReference type="RefSeq" id="WP_168615212.1">
    <property type="nucleotide sequence ID" value="NZ_BAAAOX010000007.1"/>
</dbReference>
<sequence length="123" mass="12886">MLWCLIFLAGGAGAWCRFSLDSALKKRWTHPVPIGTVTINFLGSFALGLLTGYALTHPEHQILTTVIGVGFLGGFTTFSTAMVEAVNAARSGQALASFWLALGQIIGALILAFAGLTLGTAVF</sequence>
<evidence type="ECO:0000313" key="12">
    <source>
        <dbReference type="Proteomes" id="UP000516404"/>
    </source>
</evidence>
<evidence type="ECO:0000256" key="9">
    <source>
        <dbReference type="ARBA" id="ARBA00049940"/>
    </source>
</evidence>
<dbReference type="Proteomes" id="UP000516404">
    <property type="component" value="Chromosome"/>
</dbReference>
<dbReference type="KEGG" id="rter:IDM49_00405"/>
<dbReference type="GO" id="GO:0140114">
    <property type="term" value="P:cellular detoxification of fluoride"/>
    <property type="evidence" value="ECO:0007669"/>
    <property type="project" value="UniProtKB-UniRule"/>
</dbReference>
<feature type="binding site" evidence="10">
    <location>
        <position position="76"/>
    </location>
    <ligand>
        <name>Na(+)</name>
        <dbReference type="ChEBI" id="CHEBI:29101"/>
        <note>structural</note>
    </ligand>
</feature>
<dbReference type="GO" id="GO:0062054">
    <property type="term" value="F:fluoride channel activity"/>
    <property type="evidence" value="ECO:0007669"/>
    <property type="project" value="UniProtKB-UniRule"/>
</dbReference>
<dbReference type="PANTHER" id="PTHR28259:SF1">
    <property type="entry name" value="FLUORIDE EXPORT PROTEIN 1-RELATED"/>
    <property type="match status" value="1"/>
</dbReference>
<dbReference type="Pfam" id="PF02537">
    <property type="entry name" value="CRCB"/>
    <property type="match status" value="1"/>
</dbReference>
<dbReference type="EMBL" id="CP061539">
    <property type="protein sequence ID" value="QNV37812.1"/>
    <property type="molecule type" value="Genomic_DNA"/>
</dbReference>
<keyword evidence="4 10" id="KW-1133">Transmembrane helix</keyword>
<keyword evidence="10" id="KW-0915">Sodium</keyword>
<keyword evidence="3 10" id="KW-0812">Transmembrane</keyword>
<dbReference type="GO" id="GO:0046872">
    <property type="term" value="F:metal ion binding"/>
    <property type="evidence" value="ECO:0007669"/>
    <property type="project" value="UniProtKB-KW"/>
</dbReference>
<dbReference type="PANTHER" id="PTHR28259">
    <property type="entry name" value="FLUORIDE EXPORT PROTEIN 1-RELATED"/>
    <property type="match status" value="1"/>
</dbReference>
<name>A0A7H2BDR6_9MICC</name>
<feature type="binding site" evidence="10">
    <location>
        <position position="73"/>
    </location>
    <ligand>
        <name>Na(+)</name>
        <dbReference type="ChEBI" id="CHEBI:29101"/>
        <note>structural</note>
    </ligand>
</feature>
<keyword evidence="6 10" id="KW-0407">Ion channel</keyword>
<dbReference type="InterPro" id="IPR003691">
    <property type="entry name" value="FluC"/>
</dbReference>
<evidence type="ECO:0000256" key="8">
    <source>
        <dbReference type="ARBA" id="ARBA00035585"/>
    </source>
</evidence>
<evidence type="ECO:0000256" key="2">
    <source>
        <dbReference type="ARBA" id="ARBA00022475"/>
    </source>
</evidence>
<evidence type="ECO:0000256" key="4">
    <source>
        <dbReference type="ARBA" id="ARBA00022989"/>
    </source>
</evidence>
<dbReference type="GO" id="GO:0005886">
    <property type="term" value="C:plasma membrane"/>
    <property type="evidence" value="ECO:0007669"/>
    <property type="project" value="UniProtKB-SubCell"/>
</dbReference>
<comment type="function">
    <text evidence="9 10">Fluoride-specific ion channel. Important for reducing fluoride concentration in the cell, thus reducing its toxicity.</text>
</comment>
<evidence type="ECO:0000256" key="5">
    <source>
        <dbReference type="ARBA" id="ARBA00023136"/>
    </source>
</evidence>
<keyword evidence="10" id="KW-0406">Ion transport</keyword>